<protein>
    <submittedName>
        <fullName evidence="4">Helix-turn-helix</fullName>
    </submittedName>
</protein>
<evidence type="ECO:0000313" key="4">
    <source>
        <dbReference type="EMBL" id="SFT82715.1"/>
    </source>
</evidence>
<dbReference type="Pfam" id="PF01381">
    <property type="entry name" value="HTH_3"/>
    <property type="match status" value="1"/>
</dbReference>
<dbReference type="Pfam" id="PF13239">
    <property type="entry name" value="2TM"/>
    <property type="match status" value="1"/>
</dbReference>
<dbReference type="PROSITE" id="PS50943">
    <property type="entry name" value="HTH_CROC1"/>
    <property type="match status" value="1"/>
</dbReference>
<dbReference type="CDD" id="cd00093">
    <property type="entry name" value="HTH_XRE"/>
    <property type="match status" value="1"/>
</dbReference>
<evidence type="ECO:0000313" key="5">
    <source>
        <dbReference type="Proteomes" id="UP000183371"/>
    </source>
</evidence>
<dbReference type="EMBL" id="FPBD01000003">
    <property type="protein sequence ID" value="SFT82715.1"/>
    <property type="molecule type" value="Genomic_DNA"/>
</dbReference>
<dbReference type="RefSeq" id="WP_054783075.1">
    <property type="nucleotide sequence ID" value="NZ_FPBD01000003.1"/>
</dbReference>
<dbReference type="InterPro" id="IPR050807">
    <property type="entry name" value="TransReg_Diox_bact_type"/>
</dbReference>
<accession>A0A1I7B6E3</accession>
<gene>
    <name evidence="4" type="ORF">SAMN05444141_103684</name>
</gene>
<feature type="transmembrane region" description="Helical" evidence="2">
    <location>
        <begin position="117"/>
        <end position="140"/>
    </location>
</feature>
<dbReference type="GO" id="GO:0003677">
    <property type="term" value="F:DNA binding"/>
    <property type="evidence" value="ECO:0007669"/>
    <property type="project" value="UniProtKB-KW"/>
</dbReference>
<dbReference type="SUPFAM" id="SSF47413">
    <property type="entry name" value="lambda repressor-like DNA-binding domains"/>
    <property type="match status" value="1"/>
</dbReference>
<dbReference type="GO" id="GO:0005829">
    <property type="term" value="C:cytosol"/>
    <property type="evidence" value="ECO:0007669"/>
    <property type="project" value="TreeGrafter"/>
</dbReference>
<evidence type="ECO:0000256" key="2">
    <source>
        <dbReference type="SAM" id="Phobius"/>
    </source>
</evidence>
<proteinExistence type="predicted"/>
<evidence type="ECO:0000256" key="1">
    <source>
        <dbReference type="ARBA" id="ARBA00023125"/>
    </source>
</evidence>
<evidence type="ECO:0000259" key="3">
    <source>
        <dbReference type="PROSITE" id="PS50943"/>
    </source>
</evidence>
<reference evidence="5" key="1">
    <citation type="submission" date="2016-10" db="EMBL/GenBank/DDBJ databases">
        <authorList>
            <person name="Varghese N."/>
            <person name="Submissions S."/>
        </authorList>
    </citation>
    <scope>NUCLEOTIDE SEQUENCE [LARGE SCALE GENOMIC DNA]</scope>
    <source>
        <strain evidence="5">DSM 17465</strain>
    </source>
</reference>
<dbReference type="PANTHER" id="PTHR46797:SF1">
    <property type="entry name" value="METHYLPHOSPHONATE SYNTHASE"/>
    <property type="match status" value="1"/>
</dbReference>
<dbReference type="Proteomes" id="UP000183371">
    <property type="component" value="Unassembled WGS sequence"/>
</dbReference>
<feature type="transmembrane region" description="Helical" evidence="2">
    <location>
        <begin position="90"/>
        <end position="111"/>
    </location>
</feature>
<keyword evidence="1" id="KW-0238">DNA-binding</keyword>
<dbReference type="InterPro" id="IPR025698">
    <property type="entry name" value="2TM_dom"/>
</dbReference>
<feature type="domain" description="HTH cro/C1-type" evidence="3">
    <location>
        <begin position="3"/>
        <end position="56"/>
    </location>
</feature>
<dbReference type="PANTHER" id="PTHR46797">
    <property type="entry name" value="HTH-TYPE TRANSCRIPTIONAL REGULATOR"/>
    <property type="match status" value="1"/>
</dbReference>
<dbReference type="Gene3D" id="1.10.260.40">
    <property type="entry name" value="lambda repressor-like DNA-binding domains"/>
    <property type="match status" value="1"/>
</dbReference>
<sequence length="160" mass="18237">MIVRKLRIEKGLSQEQLAHMAGISTRTLQRIERGANASPETLKCIASALDTDFGDLRKDQNMPSGTHGILPQLSQKEQEAMEYVRDIRSFYMHLIQYAVMISALAVLNLFTSPGYLWFLWVAAGWGIGVVGHGLSVFEIFNPFGDDWEKRQIEKRMSRRH</sequence>
<dbReference type="SMART" id="SM00530">
    <property type="entry name" value="HTH_XRE"/>
    <property type="match status" value="1"/>
</dbReference>
<dbReference type="InterPro" id="IPR001387">
    <property type="entry name" value="Cro/C1-type_HTH"/>
</dbReference>
<keyword evidence="5" id="KW-1185">Reference proteome</keyword>
<keyword evidence="2" id="KW-1133">Transmembrane helix</keyword>
<name>A0A1I7B6E3_9HYPH</name>
<keyword evidence="2" id="KW-0812">Transmembrane</keyword>
<dbReference type="AlphaFoldDB" id="A0A1I7B6E3"/>
<keyword evidence="2" id="KW-0472">Membrane</keyword>
<dbReference type="GO" id="GO:0003700">
    <property type="term" value="F:DNA-binding transcription factor activity"/>
    <property type="evidence" value="ECO:0007669"/>
    <property type="project" value="TreeGrafter"/>
</dbReference>
<organism evidence="4 5">
    <name type="scientific">Pseudovibrio denitrificans</name>
    <dbReference type="NCBI Taxonomy" id="258256"/>
    <lineage>
        <taxon>Bacteria</taxon>
        <taxon>Pseudomonadati</taxon>
        <taxon>Pseudomonadota</taxon>
        <taxon>Alphaproteobacteria</taxon>
        <taxon>Hyphomicrobiales</taxon>
        <taxon>Stappiaceae</taxon>
        <taxon>Pseudovibrio</taxon>
    </lineage>
</organism>
<dbReference type="InterPro" id="IPR010982">
    <property type="entry name" value="Lambda_DNA-bd_dom_sf"/>
</dbReference>